<organism evidence="1 2">
    <name type="scientific">Methylobacterium organophilum</name>
    <dbReference type="NCBI Taxonomy" id="410"/>
    <lineage>
        <taxon>Bacteria</taxon>
        <taxon>Pseudomonadati</taxon>
        <taxon>Pseudomonadota</taxon>
        <taxon>Alphaproteobacteria</taxon>
        <taxon>Hyphomicrobiales</taxon>
        <taxon>Methylobacteriaceae</taxon>
        <taxon>Methylobacterium</taxon>
    </lineage>
</organism>
<gene>
    <name evidence="1" type="ORF">LKMONMHP_0101</name>
</gene>
<keyword evidence="2" id="KW-1185">Reference proteome</keyword>
<comment type="caution">
    <text evidence="1">The sequence shown here is derived from an EMBL/GenBank/DDBJ whole genome shotgun (WGS) entry which is preliminary data.</text>
</comment>
<sequence>MVEVVCTLQWSLDQSGSERENLVRWKISQ</sequence>
<protein>
    <submittedName>
        <fullName evidence="1">Uncharacterized protein</fullName>
    </submittedName>
</protein>
<proteinExistence type="predicted"/>
<evidence type="ECO:0000313" key="2">
    <source>
        <dbReference type="Proteomes" id="UP001055156"/>
    </source>
</evidence>
<name>A0ABQ4T594_METOR</name>
<reference evidence="1" key="2">
    <citation type="submission" date="2021-08" db="EMBL/GenBank/DDBJ databases">
        <authorList>
            <person name="Tani A."/>
            <person name="Ola A."/>
            <person name="Ogura Y."/>
            <person name="Katsura K."/>
            <person name="Hayashi T."/>
        </authorList>
    </citation>
    <scope>NUCLEOTIDE SEQUENCE</scope>
    <source>
        <strain evidence="1">NBRC 15689</strain>
    </source>
</reference>
<reference evidence="1" key="1">
    <citation type="journal article" date="2021" name="Front. Microbiol.">
        <title>Comprehensive Comparative Genomics and Phenotyping of Methylobacterium Species.</title>
        <authorList>
            <person name="Alessa O."/>
            <person name="Ogura Y."/>
            <person name="Fujitani Y."/>
            <person name="Takami H."/>
            <person name="Hayashi T."/>
            <person name="Sahin N."/>
            <person name="Tani A."/>
        </authorList>
    </citation>
    <scope>NUCLEOTIDE SEQUENCE</scope>
    <source>
        <strain evidence="1">NBRC 15689</strain>
    </source>
</reference>
<dbReference type="Proteomes" id="UP001055156">
    <property type="component" value="Unassembled WGS sequence"/>
</dbReference>
<evidence type="ECO:0000313" key="1">
    <source>
        <dbReference type="EMBL" id="GJE25267.1"/>
    </source>
</evidence>
<dbReference type="EMBL" id="BPQV01000001">
    <property type="protein sequence ID" value="GJE25267.1"/>
    <property type="molecule type" value="Genomic_DNA"/>
</dbReference>
<accession>A0ABQ4T594</accession>